<feature type="chain" id="PRO_5003669951" evidence="1">
    <location>
        <begin position="21"/>
        <end position="110"/>
    </location>
</feature>
<protein>
    <submittedName>
        <fullName evidence="2">Putative lipoprotein</fullName>
    </submittedName>
</protein>
<keyword evidence="2" id="KW-0449">Lipoprotein</keyword>
<keyword evidence="1" id="KW-0732">Signal</keyword>
<proteinExistence type="predicted"/>
<sequence>MKKVTLVLSGLLSLSLTACSTNQQTDNSSYNGEIVFSQFEGQNLKLTVRNNNCKQQQEGSAENIVVSQAYDSDLPVGACVKVSKDENGNTVVDNISRSPSRSWLSRTAIH</sequence>
<dbReference type="Proteomes" id="UP000006457">
    <property type="component" value="Unassembled WGS sequence"/>
</dbReference>
<keyword evidence="3" id="KW-1185">Reference proteome</keyword>
<name>I3DIL2_9PAST</name>
<dbReference type="PROSITE" id="PS51257">
    <property type="entry name" value="PROKAR_LIPOPROTEIN"/>
    <property type="match status" value="1"/>
</dbReference>
<evidence type="ECO:0000313" key="3">
    <source>
        <dbReference type="Proteomes" id="UP000006457"/>
    </source>
</evidence>
<reference evidence="2 3" key="1">
    <citation type="submission" date="2012-03" db="EMBL/GenBank/DDBJ databases">
        <authorList>
            <person name="Harkins D.M."/>
            <person name="Madupu R."/>
            <person name="Durkin A.S."/>
            <person name="Torralba M."/>
            <person name="Methe B."/>
            <person name="Sutton G.G."/>
            <person name="Nelson K.E."/>
        </authorList>
    </citation>
    <scope>NUCLEOTIDE SEQUENCE [LARGE SCALE GENOMIC DNA]</scope>
    <source>
        <strain evidence="2 3">CCUG 2042</strain>
    </source>
</reference>
<dbReference type="AlphaFoldDB" id="I3DIL2"/>
<dbReference type="RefSeq" id="WP_005759151.1">
    <property type="nucleotide sequence ID" value="NZ_AJSX01000007.1"/>
</dbReference>
<feature type="signal peptide" evidence="1">
    <location>
        <begin position="1"/>
        <end position="20"/>
    </location>
</feature>
<dbReference type="eggNOG" id="ENOG5030RYB">
    <property type="taxonomic scope" value="Bacteria"/>
</dbReference>
<evidence type="ECO:0000313" key="2">
    <source>
        <dbReference type="EMBL" id="EIJ71555.1"/>
    </source>
</evidence>
<evidence type="ECO:0000256" key="1">
    <source>
        <dbReference type="SAM" id="SignalP"/>
    </source>
</evidence>
<accession>I3DIL2</accession>
<comment type="caution">
    <text evidence="2">The sequence shown here is derived from an EMBL/GenBank/DDBJ whole genome shotgun (WGS) entry which is preliminary data.</text>
</comment>
<gene>
    <name evidence="2" type="ORF">HMPREF1052_0015</name>
</gene>
<dbReference type="OrthoDB" id="5688244at2"/>
<dbReference type="PATRIC" id="fig|1095749.3.peg.251"/>
<dbReference type="EMBL" id="AJSX01000007">
    <property type="protein sequence ID" value="EIJ71555.1"/>
    <property type="molecule type" value="Genomic_DNA"/>
</dbReference>
<organism evidence="2 3">
    <name type="scientific">Pasteurella bettyae CCUG 2042</name>
    <dbReference type="NCBI Taxonomy" id="1095749"/>
    <lineage>
        <taxon>Bacteria</taxon>
        <taxon>Pseudomonadati</taxon>
        <taxon>Pseudomonadota</taxon>
        <taxon>Gammaproteobacteria</taxon>
        <taxon>Pasteurellales</taxon>
        <taxon>Pasteurellaceae</taxon>
        <taxon>Pasteurella</taxon>
    </lineage>
</organism>